<gene>
    <name evidence="1" type="ORF">GDO81_025076</name>
</gene>
<organism evidence="1 2">
    <name type="scientific">Engystomops pustulosus</name>
    <name type="common">Tungara frog</name>
    <name type="synonym">Physalaemus pustulosus</name>
    <dbReference type="NCBI Taxonomy" id="76066"/>
    <lineage>
        <taxon>Eukaryota</taxon>
        <taxon>Metazoa</taxon>
        <taxon>Chordata</taxon>
        <taxon>Craniata</taxon>
        <taxon>Vertebrata</taxon>
        <taxon>Euteleostomi</taxon>
        <taxon>Amphibia</taxon>
        <taxon>Batrachia</taxon>
        <taxon>Anura</taxon>
        <taxon>Neobatrachia</taxon>
        <taxon>Hyloidea</taxon>
        <taxon>Leptodactylidae</taxon>
        <taxon>Leiuperinae</taxon>
        <taxon>Engystomops</taxon>
    </lineage>
</organism>
<protein>
    <submittedName>
        <fullName evidence="1">Uncharacterized protein</fullName>
    </submittedName>
</protein>
<name>A0AAV6YN40_ENGPU</name>
<reference evidence="1" key="1">
    <citation type="thesis" date="2020" institute="ProQuest LLC" country="789 East Eisenhower Parkway, Ann Arbor, MI, USA">
        <title>Comparative Genomics and Chromosome Evolution.</title>
        <authorList>
            <person name="Mudd A.B."/>
        </authorList>
    </citation>
    <scope>NUCLEOTIDE SEQUENCE</scope>
    <source>
        <strain evidence="1">237g6f4</strain>
        <tissue evidence="1">Blood</tissue>
    </source>
</reference>
<accession>A0AAV6YN40</accession>
<keyword evidence="2" id="KW-1185">Reference proteome</keyword>
<dbReference type="Proteomes" id="UP000824782">
    <property type="component" value="Unassembled WGS sequence"/>
</dbReference>
<sequence length="82" mass="8617">MVSNSCPNRYSPWNGRPHSLDFDLKSPVHCLSHSVLLAELESAPSLALNLTPSAEASATKAAADLSTGIVSKRISLGVPSLM</sequence>
<dbReference type="AlphaFoldDB" id="A0AAV6YN40"/>
<comment type="caution">
    <text evidence="1">The sequence shown here is derived from an EMBL/GenBank/DDBJ whole genome shotgun (WGS) entry which is preliminary data.</text>
</comment>
<proteinExistence type="predicted"/>
<evidence type="ECO:0000313" key="2">
    <source>
        <dbReference type="Proteomes" id="UP000824782"/>
    </source>
</evidence>
<evidence type="ECO:0000313" key="1">
    <source>
        <dbReference type="EMBL" id="KAG8537100.1"/>
    </source>
</evidence>
<dbReference type="EMBL" id="WNYA01033938">
    <property type="protein sequence ID" value="KAG8537100.1"/>
    <property type="molecule type" value="Genomic_DNA"/>
</dbReference>